<dbReference type="Pfam" id="PF13416">
    <property type="entry name" value="SBP_bac_8"/>
    <property type="match status" value="1"/>
</dbReference>
<comment type="caution">
    <text evidence="2">The sequence shown here is derived from an EMBL/GenBank/DDBJ whole genome shotgun (WGS) entry which is preliminary data.</text>
</comment>
<dbReference type="AlphaFoldDB" id="A0A4S2DNV3"/>
<dbReference type="EMBL" id="SRYR01000001">
    <property type="protein sequence ID" value="TGY44077.1"/>
    <property type="molecule type" value="Genomic_DNA"/>
</dbReference>
<dbReference type="PANTHER" id="PTHR43649:SF32">
    <property type="entry name" value="SUGAR BINDING SECRETED PROTEIN"/>
    <property type="match status" value="1"/>
</dbReference>
<keyword evidence="1" id="KW-0732">Signal</keyword>
<dbReference type="SUPFAM" id="SSF53850">
    <property type="entry name" value="Periplasmic binding protein-like II"/>
    <property type="match status" value="1"/>
</dbReference>
<dbReference type="Proteomes" id="UP000306888">
    <property type="component" value="Unassembled WGS sequence"/>
</dbReference>
<accession>A0A4S2DNV3</accession>
<dbReference type="PROSITE" id="PS51257">
    <property type="entry name" value="PROKAR_LIPOPROTEIN"/>
    <property type="match status" value="1"/>
</dbReference>
<dbReference type="Gene3D" id="3.40.190.10">
    <property type="entry name" value="Periplasmic binding protein-like II"/>
    <property type="match status" value="1"/>
</dbReference>
<proteinExistence type="predicted"/>
<sequence length="435" mass="46974">MRFKKLLSILMASTLTLGLAACGNKDNGASSGDTTTGGNDKITIWAWDESFNIVAANQAKEIYSKDNPDVEVEVVTMSQDDIVAKLNTSLSSGSYEGLPNVVLIEDYKIQGYLQAYQDEFADLSSVAKASDFADYKTGVNVVDGKLYGIPFDSGVAATFYRVDLIEQAGYTKEDMQDLTWEKYIEIGKAVKEKTGVAMCTLDPSDIGQIRMMLQSSGAWYTGKDGEVTIADNQALKDAIKIYKDLTEAGITKQVAEWDQFVGAFNNGEVASVVTGCWIAPSIKKAEDQSGKWAIASFPRMESNSSSVNASSIGGAGWYVLKNVGNTEAAVDFVGKTFASNTDLMNKLVESINLVSTLNEAAGASNYNKGDEYFGGQEVFKDLAEWTSEVPSVNYGLHTYAIEDIMTEALQAILQGADVDETLKSFQGQIEAAVAQ</sequence>
<keyword evidence="3" id="KW-1185">Reference proteome</keyword>
<name>A0A4S2DNV3_9CLOT</name>
<dbReference type="InterPro" id="IPR006059">
    <property type="entry name" value="SBP"/>
</dbReference>
<dbReference type="InterPro" id="IPR050490">
    <property type="entry name" value="Bact_solute-bd_prot1"/>
</dbReference>
<organism evidence="2 3">
    <name type="scientific">Clostridium sartagoforme</name>
    <dbReference type="NCBI Taxonomy" id="84031"/>
    <lineage>
        <taxon>Bacteria</taxon>
        <taxon>Bacillati</taxon>
        <taxon>Bacillota</taxon>
        <taxon>Clostridia</taxon>
        <taxon>Eubacteriales</taxon>
        <taxon>Clostridiaceae</taxon>
        <taxon>Clostridium</taxon>
    </lineage>
</organism>
<evidence type="ECO:0000313" key="2">
    <source>
        <dbReference type="EMBL" id="TGY44077.1"/>
    </source>
</evidence>
<feature type="signal peptide" evidence="1">
    <location>
        <begin position="1"/>
        <end position="20"/>
    </location>
</feature>
<dbReference type="OrthoDB" id="9768630at2"/>
<gene>
    <name evidence="2" type="ORF">E5347_04470</name>
</gene>
<protein>
    <submittedName>
        <fullName evidence="2">Extracellular solute-binding protein</fullName>
    </submittedName>
</protein>
<dbReference type="PANTHER" id="PTHR43649">
    <property type="entry name" value="ARABINOSE-BINDING PROTEIN-RELATED"/>
    <property type="match status" value="1"/>
</dbReference>
<dbReference type="RefSeq" id="WP_136005038.1">
    <property type="nucleotide sequence ID" value="NZ_SRYR01000001.1"/>
</dbReference>
<feature type="chain" id="PRO_5039362650" evidence="1">
    <location>
        <begin position="21"/>
        <end position="435"/>
    </location>
</feature>
<evidence type="ECO:0000256" key="1">
    <source>
        <dbReference type="SAM" id="SignalP"/>
    </source>
</evidence>
<reference evidence="2 3" key="1">
    <citation type="submission" date="2019-04" db="EMBL/GenBank/DDBJ databases">
        <title>Microbes associate with the intestines of laboratory mice.</title>
        <authorList>
            <person name="Navarre W."/>
            <person name="Wong E."/>
            <person name="Huang K."/>
            <person name="Tropini C."/>
            <person name="Ng K."/>
            <person name="Yu B."/>
        </authorList>
    </citation>
    <scope>NUCLEOTIDE SEQUENCE [LARGE SCALE GENOMIC DNA]</scope>
    <source>
        <strain evidence="2 3">NM50_B9-20</strain>
    </source>
</reference>
<evidence type="ECO:0000313" key="3">
    <source>
        <dbReference type="Proteomes" id="UP000306888"/>
    </source>
</evidence>